<reference evidence="4" key="1">
    <citation type="submission" date="2025-08" db="UniProtKB">
        <authorList>
            <consortium name="RefSeq"/>
        </authorList>
    </citation>
    <scope>IDENTIFICATION</scope>
    <source>
        <tissue evidence="4">Total insect</tissue>
    </source>
</reference>
<dbReference type="Pfam" id="PF15275">
    <property type="entry name" value="PEHE"/>
    <property type="match status" value="1"/>
</dbReference>
<feature type="compositionally biased region" description="Basic residues" evidence="1">
    <location>
        <begin position="475"/>
        <end position="484"/>
    </location>
</feature>
<keyword evidence="3" id="KW-1185">Reference proteome</keyword>
<name>A0A6P8YHD4_THRPL</name>
<evidence type="ECO:0000313" key="3">
    <source>
        <dbReference type="Proteomes" id="UP000515158"/>
    </source>
</evidence>
<feature type="region of interest" description="Disordered" evidence="1">
    <location>
        <begin position="441"/>
        <end position="493"/>
    </location>
</feature>
<dbReference type="Proteomes" id="UP000515158">
    <property type="component" value="Unplaced"/>
</dbReference>
<dbReference type="PROSITE" id="PS52052">
    <property type="entry name" value="PEHE"/>
    <property type="match status" value="1"/>
</dbReference>
<accession>A0A6P8YHD4</accession>
<feature type="compositionally biased region" description="Basic residues" evidence="1">
    <location>
        <begin position="224"/>
        <end position="241"/>
    </location>
</feature>
<dbReference type="OrthoDB" id="6022555at2759"/>
<feature type="compositionally biased region" description="Basic and acidic residues" evidence="1">
    <location>
        <begin position="119"/>
        <end position="129"/>
    </location>
</feature>
<evidence type="ECO:0000313" key="4">
    <source>
        <dbReference type="RefSeq" id="XP_034239173.1"/>
    </source>
</evidence>
<feature type="domain" description="PEHE" evidence="2">
    <location>
        <begin position="327"/>
        <end position="448"/>
    </location>
</feature>
<dbReference type="GeneID" id="117644088"/>
<dbReference type="AlphaFoldDB" id="A0A6P8YHD4"/>
<dbReference type="GO" id="GO:0003682">
    <property type="term" value="F:chromatin binding"/>
    <property type="evidence" value="ECO:0007669"/>
    <property type="project" value="TreeGrafter"/>
</dbReference>
<feature type="region of interest" description="Disordered" evidence="1">
    <location>
        <begin position="1"/>
        <end position="25"/>
    </location>
</feature>
<dbReference type="InParanoid" id="A0A6P8YHD4"/>
<gene>
    <name evidence="4" type="primary">LOC117644088</name>
</gene>
<organism evidence="4">
    <name type="scientific">Thrips palmi</name>
    <name type="common">Melon thrips</name>
    <dbReference type="NCBI Taxonomy" id="161013"/>
    <lineage>
        <taxon>Eukaryota</taxon>
        <taxon>Metazoa</taxon>
        <taxon>Ecdysozoa</taxon>
        <taxon>Arthropoda</taxon>
        <taxon>Hexapoda</taxon>
        <taxon>Insecta</taxon>
        <taxon>Pterygota</taxon>
        <taxon>Neoptera</taxon>
        <taxon>Paraneoptera</taxon>
        <taxon>Thysanoptera</taxon>
        <taxon>Terebrantia</taxon>
        <taxon>Thripoidea</taxon>
        <taxon>Thripidae</taxon>
        <taxon>Thrips</taxon>
    </lineage>
</organism>
<feature type="compositionally biased region" description="Polar residues" evidence="1">
    <location>
        <begin position="282"/>
        <end position="291"/>
    </location>
</feature>
<feature type="region of interest" description="Disordered" evidence="1">
    <location>
        <begin position="119"/>
        <end position="291"/>
    </location>
</feature>
<sequence length="493" mass="55454">MSQAAITVKEENQDGITIRGSGPNSNMVTNIKDHITCTRSMENFTAQESKVGIVSFPCDFDHMYASMSEGMVSSQEKNEYKHLKEICLQHLDLIQQQSELMARQEKQIQALRQENERLKKSLQRSDRRAGNAKANCGAGNAESKRVRSHTPTSRHASPSTSENMKGPFRSNRSRSPKEGSQSPELWRRRSAQRRQSEDGGASMSSEYEMYDDSSTTTVSQRSALRGKRAVGQMRKKPRGKRSASVGSKEVNTTEETNLEDSVPEGRSAKRPRKEETEENTEGSTSQNHPVLTTTYPYYTATGSCDTNWTLGETCIETEPVPDCNGDVLETPQWRVKVYTSLYSMEGTENLDDEVFLKRHHRLEVDERRRKRWDVQRIREQRHIDKLKQREASSNALGGSKGEDVEDPVCSLWPDPEDAQFLEVSDDLPVSAFGLPISKFTPSEFSLPWLQPGASDSRSAPKRRHGPRGRASGNTVRRRGVGRGGRRGDGAERK</sequence>
<dbReference type="InterPro" id="IPR029332">
    <property type="entry name" value="PEHE_dom"/>
</dbReference>
<protein>
    <submittedName>
        <fullName evidence="4">Male-specific lethal 1 homolog isoform X1</fullName>
    </submittedName>
</protein>
<dbReference type="KEGG" id="tpal:117644088"/>
<dbReference type="InterPro" id="IPR026711">
    <property type="entry name" value="Msl-1"/>
</dbReference>
<evidence type="ECO:0000256" key="1">
    <source>
        <dbReference type="SAM" id="MobiDB-lite"/>
    </source>
</evidence>
<dbReference type="PANTHER" id="PTHR21656">
    <property type="entry name" value="MALE-SPECIFIC LETHAL-1 PROTEIN"/>
    <property type="match status" value="1"/>
</dbReference>
<evidence type="ECO:0000259" key="2">
    <source>
        <dbReference type="PROSITE" id="PS52052"/>
    </source>
</evidence>
<dbReference type="Gene3D" id="6.10.250.2000">
    <property type="match status" value="1"/>
</dbReference>
<dbReference type="SMART" id="SM01300">
    <property type="entry name" value="PEHE"/>
    <property type="match status" value="1"/>
</dbReference>
<dbReference type="PANTHER" id="PTHR21656:SF2">
    <property type="entry name" value="MALE-SPECIFIC LETHAL 1 HOMOLOG"/>
    <property type="match status" value="1"/>
</dbReference>
<dbReference type="GO" id="GO:0072487">
    <property type="term" value="C:MSL complex"/>
    <property type="evidence" value="ECO:0007669"/>
    <property type="project" value="InterPro"/>
</dbReference>
<proteinExistence type="predicted"/>
<feature type="compositionally biased region" description="Polar residues" evidence="1">
    <location>
        <begin position="212"/>
        <end position="222"/>
    </location>
</feature>
<feature type="region of interest" description="Disordered" evidence="1">
    <location>
        <begin position="385"/>
        <end position="406"/>
    </location>
</feature>
<feature type="compositionally biased region" description="Low complexity" evidence="1">
    <location>
        <begin position="131"/>
        <end position="141"/>
    </location>
</feature>
<feature type="compositionally biased region" description="Polar residues" evidence="1">
    <location>
        <begin position="149"/>
        <end position="163"/>
    </location>
</feature>
<dbReference type="Gene3D" id="1.20.5.170">
    <property type="match status" value="1"/>
</dbReference>
<dbReference type="RefSeq" id="XP_034239173.1">
    <property type="nucleotide sequence ID" value="XM_034383282.1"/>
</dbReference>